<evidence type="ECO:0000256" key="2">
    <source>
        <dbReference type="SAM" id="Coils"/>
    </source>
</evidence>
<accession>A0A1U7VPJ6</accession>
<evidence type="ECO:0000256" key="1">
    <source>
        <dbReference type="PROSITE-ProRule" id="PRU00047"/>
    </source>
</evidence>
<dbReference type="PROSITE" id="PS50158">
    <property type="entry name" value="ZF_CCHC"/>
    <property type="match status" value="1"/>
</dbReference>
<organism evidence="5 6">
    <name type="scientific">Nicotiana sylvestris</name>
    <name type="common">Wood tobacco</name>
    <name type="synonym">South American tobacco</name>
    <dbReference type="NCBI Taxonomy" id="4096"/>
    <lineage>
        <taxon>Eukaryota</taxon>
        <taxon>Viridiplantae</taxon>
        <taxon>Streptophyta</taxon>
        <taxon>Embryophyta</taxon>
        <taxon>Tracheophyta</taxon>
        <taxon>Spermatophyta</taxon>
        <taxon>Magnoliopsida</taxon>
        <taxon>eudicotyledons</taxon>
        <taxon>Gunneridae</taxon>
        <taxon>Pentapetalae</taxon>
        <taxon>asterids</taxon>
        <taxon>lamiids</taxon>
        <taxon>Solanales</taxon>
        <taxon>Solanaceae</taxon>
        <taxon>Nicotianoideae</taxon>
        <taxon>Nicotianeae</taxon>
        <taxon>Nicotiana</taxon>
    </lineage>
</organism>
<dbReference type="InterPro" id="IPR036875">
    <property type="entry name" value="Znf_CCHC_sf"/>
</dbReference>
<dbReference type="GO" id="GO:0003676">
    <property type="term" value="F:nucleic acid binding"/>
    <property type="evidence" value="ECO:0007669"/>
    <property type="project" value="InterPro"/>
</dbReference>
<proteinExistence type="predicted"/>
<dbReference type="Gene3D" id="4.10.60.10">
    <property type="entry name" value="Zinc finger, CCHC-type"/>
    <property type="match status" value="1"/>
</dbReference>
<dbReference type="Proteomes" id="UP000189701">
    <property type="component" value="Unplaced"/>
</dbReference>
<feature type="region of interest" description="Disordered" evidence="3">
    <location>
        <begin position="1"/>
        <end position="42"/>
    </location>
</feature>
<dbReference type="SUPFAM" id="SSF57756">
    <property type="entry name" value="Retrovirus zinc finger-like domains"/>
    <property type="match status" value="1"/>
</dbReference>
<keyword evidence="5" id="KW-1185">Reference proteome</keyword>
<sequence length="166" mass="18976">MTAPPNFEESQSANRPQRFQKMVRKNGGIPKKESSSRNLKGNDYCHKCGKPGHFIKVCPFLKQEHYKHNTDKEPDTGSSSMMDVKNETKEYDSLFALMAQSNEDENDDNDELGDAEQYRDDLMVVVVDLKETIENLSKEKNTLVEKIAATEQERDDMVVSIADLRE</sequence>
<evidence type="ECO:0000259" key="4">
    <source>
        <dbReference type="PROSITE" id="PS50158"/>
    </source>
</evidence>
<evidence type="ECO:0000313" key="5">
    <source>
        <dbReference type="Proteomes" id="UP000189701"/>
    </source>
</evidence>
<feature type="compositionally biased region" description="Polar residues" evidence="3">
    <location>
        <begin position="8"/>
        <end position="17"/>
    </location>
</feature>
<keyword evidence="2" id="KW-0175">Coiled coil</keyword>
<dbReference type="InterPro" id="IPR001878">
    <property type="entry name" value="Znf_CCHC"/>
</dbReference>
<keyword evidence="1" id="KW-0863">Zinc-finger</keyword>
<dbReference type="GO" id="GO:0008270">
    <property type="term" value="F:zinc ion binding"/>
    <property type="evidence" value="ECO:0007669"/>
    <property type="project" value="UniProtKB-KW"/>
</dbReference>
<reference evidence="6" key="2">
    <citation type="submission" date="2025-08" db="UniProtKB">
        <authorList>
            <consortium name="RefSeq"/>
        </authorList>
    </citation>
    <scope>IDENTIFICATION</scope>
    <source>
        <tissue evidence="6">Leaf</tissue>
    </source>
</reference>
<dbReference type="AlphaFoldDB" id="A0A1U7VPJ6"/>
<reference evidence="5" key="1">
    <citation type="journal article" date="2013" name="Genome Biol.">
        <title>Reference genomes and transcriptomes of Nicotiana sylvestris and Nicotiana tomentosiformis.</title>
        <authorList>
            <person name="Sierro N."/>
            <person name="Battey J.N."/>
            <person name="Ouadi S."/>
            <person name="Bovet L."/>
            <person name="Goepfert S."/>
            <person name="Bakaher N."/>
            <person name="Peitsch M.C."/>
            <person name="Ivanov N.V."/>
        </authorList>
    </citation>
    <scope>NUCLEOTIDE SEQUENCE [LARGE SCALE GENOMIC DNA]</scope>
</reference>
<keyword evidence="1" id="KW-0479">Metal-binding</keyword>
<feature type="domain" description="CCHC-type" evidence="4">
    <location>
        <begin position="45"/>
        <end position="59"/>
    </location>
</feature>
<evidence type="ECO:0000256" key="3">
    <source>
        <dbReference type="SAM" id="MobiDB-lite"/>
    </source>
</evidence>
<feature type="coiled-coil region" evidence="2">
    <location>
        <begin position="119"/>
        <end position="153"/>
    </location>
</feature>
<evidence type="ECO:0000313" key="6">
    <source>
        <dbReference type="RefSeq" id="XP_009768323.1"/>
    </source>
</evidence>
<dbReference type="RefSeq" id="XP_009768323.1">
    <property type="nucleotide sequence ID" value="XM_009770021.1"/>
</dbReference>
<keyword evidence="1" id="KW-0862">Zinc</keyword>
<gene>
    <name evidence="6" type="primary">LOC104219347</name>
</gene>
<protein>
    <submittedName>
        <fullName evidence="6">Uncharacterized protein LOC104219347</fullName>
    </submittedName>
</protein>
<name>A0A1U7VPJ6_NICSY</name>